<protein>
    <recommendedName>
        <fullName evidence="3">AB hydrolase-1 domain-containing protein</fullName>
    </recommendedName>
</protein>
<dbReference type="SUPFAM" id="SSF53474">
    <property type="entry name" value="alpha/beta-Hydrolases"/>
    <property type="match status" value="2"/>
</dbReference>
<dbReference type="Proteomes" id="UP000321258">
    <property type="component" value="Unassembled WGS sequence"/>
</dbReference>
<keyword evidence="2" id="KW-1185">Reference proteome</keyword>
<accession>A0A512ITD6</accession>
<evidence type="ECO:0008006" key="3">
    <source>
        <dbReference type="Google" id="ProtNLM"/>
    </source>
</evidence>
<sequence length="192" mass="20647">MRLWQQAAAADPVYGRTFDFEGIPYPNEAGSNVLRAVAVAEPTLDAVANRLRAMPGRRIVVAGHSSGAALAVSTVSRIGTSETIKLISLDAGINTELPPALGFFPITHLECWSAAAGDVLSFGYRRAQALCKDSLFVLRTTRCNTPICLHYSLVNRGADADLTFKQSRVLDHGISGGYANFSVNLDWLAHSK</sequence>
<dbReference type="EMBL" id="BJZT01000037">
    <property type="protein sequence ID" value="GEP00967.1"/>
    <property type="molecule type" value="Genomic_DNA"/>
</dbReference>
<name>A0A512ITD6_9HYPH</name>
<dbReference type="Gene3D" id="3.40.50.1820">
    <property type="entry name" value="alpha/beta hydrolase"/>
    <property type="match status" value="1"/>
</dbReference>
<proteinExistence type="predicted"/>
<organism evidence="1 2">
    <name type="scientific">Methylobacterium haplocladii</name>
    <dbReference type="NCBI Taxonomy" id="1176176"/>
    <lineage>
        <taxon>Bacteria</taxon>
        <taxon>Pseudomonadati</taxon>
        <taxon>Pseudomonadota</taxon>
        <taxon>Alphaproteobacteria</taxon>
        <taxon>Hyphomicrobiales</taxon>
        <taxon>Methylobacteriaceae</taxon>
        <taxon>Methylobacterium</taxon>
    </lineage>
</organism>
<evidence type="ECO:0000313" key="1">
    <source>
        <dbReference type="EMBL" id="GEP00967.1"/>
    </source>
</evidence>
<dbReference type="AlphaFoldDB" id="A0A512ITD6"/>
<evidence type="ECO:0000313" key="2">
    <source>
        <dbReference type="Proteomes" id="UP000321258"/>
    </source>
</evidence>
<gene>
    <name evidence="1" type="ORF">MHA02_33540</name>
</gene>
<dbReference type="InterPro" id="IPR029058">
    <property type="entry name" value="AB_hydrolase_fold"/>
</dbReference>
<comment type="caution">
    <text evidence="1">The sequence shown here is derived from an EMBL/GenBank/DDBJ whole genome shotgun (WGS) entry which is preliminary data.</text>
</comment>
<reference evidence="1 2" key="1">
    <citation type="submission" date="2019-07" db="EMBL/GenBank/DDBJ databases">
        <title>Whole genome shotgun sequence of Methylobacterium haplocladii NBRC 107714.</title>
        <authorList>
            <person name="Hosoyama A."/>
            <person name="Uohara A."/>
            <person name="Ohji S."/>
            <person name="Ichikawa N."/>
        </authorList>
    </citation>
    <scope>NUCLEOTIDE SEQUENCE [LARGE SCALE GENOMIC DNA]</scope>
    <source>
        <strain evidence="1 2">NBRC 107714</strain>
    </source>
</reference>